<reference evidence="1 2" key="1">
    <citation type="submission" date="2015-10" db="EMBL/GenBank/DDBJ databases">
        <authorList>
            <person name="Gilbert D.G."/>
        </authorList>
    </citation>
    <scope>NUCLEOTIDE SEQUENCE [LARGE SCALE GENOMIC DNA]</scope>
    <source>
        <strain evidence="2">HZ-22</strain>
    </source>
</reference>
<protein>
    <recommendedName>
        <fullName evidence="3">Nickel transporter</fullName>
    </recommendedName>
</protein>
<evidence type="ECO:0000313" key="2">
    <source>
        <dbReference type="Proteomes" id="UP000057981"/>
    </source>
</evidence>
<dbReference type="InterPro" id="IPR014756">
    <property type="entry name" value="Ig_E-set"/>
</dbReference>
<dbReference type="RefSeq" id="WP_054728451.1">
    <property type="nucleotide sequence ID" value="NZ_CP012898.1"/>
</dbReference>
<keyword evidence="2" id="KW-1185">Reference proteome</keyword>
<evidence type="ECO:0008006" key="3">
    <source>
        <dbReference type="Google" id="ProtNLM"/>
    </source>
</evidence>
<accession>A0A0P0D4B2</accession>
<dbReference type="AlphaFoldDB" id="A0A0P0D4B2"/>
<proteinExistence type="predicted"/>
<gene>
    <name evidence="1" type="ORF">APS56_12000</name>
</gene>
<dbReference type="Proteomes" id="UP000057981">
    <property type="component" value="Chromosome"/>
</dbReference>
<dbReference type="EMBL" id="CP012898">
    <property type="protein sequence ID" value="ALJ05804.1"/>
    <property type="molecule type" value="Genomic_DNA"/>
</dbReference>
<dbReference type="SUPFAM" id="SSF81296">
    <property type="entry name" value="E set domains"/>
    <property type="match status" value="1"/>
</dbReference>
<sequence length="242" mass="27194">MKKISKIIGFLSVLLIGQVALAHGYWVETKRNGKINQPQEVKVYFSEPNDTPEPTNGEEWAMVKDFTLYVISPSGIKTALTTTIKPDYYGASFTPKELGNYFVILESTDLAVMEPGKKHAFIPIFYATSLVEVGEVDAKEKPINVLDYVPMGVYAQIKKGRKGESLNYTFKNKENTKFMTTIITPNGQRLQVNGTPESFNISDFEKGTYTTQMMIIEKTNGSKNGEVYNTVYHIATSRFVIE</sequence>
<dbReference type="STRING" id="1736674.APS56_12000"/>
<dbReference type="KEGG" id="ahz:APS56_12000"/>
<dbReference type="OrthoDB" id="1148550at2"/>
<evidence type="ECO:0000313" key="1">
    <source>
        <dbReference type="EMBL" id="ALJ05804.1"/>
    </source>
</evidence>
<name>A0A0P0D4B2_9FLAO</name>
<organism evidence="1 2">
    <name type="scientific">Pseudalgibacter alginicilyticus</name>
    <dbReference type="NCBI Taxonomy" id="1736674"/>
    <lineage>
        <taxon>Bacteria</taxon>
        <taxon>Pseudomonadati</taxon>
        <taxon>Bacteroidota</taxon>
        <taxon>Flavobacteriia</taxon>
        <taxon>Flavobacteriales</taxon>
        <taxon>Flavobacteriaceae</taxon>
        <taxon>Pseudalgibacter</taxon>
    </lineage>
</organism>